<feature type="domain" description="Phosphotyrosine protein phosphatase I" evidence="2">
    <location>
        <begin position="6"/>
        <end position="145"/>
    </location>
</feature>
<evidence type="ECO:0000259" key="2">
    <source>
        <dbReference type="SMART" id="SM00226"/>
    </source>
</evidence>
<dbReference type="Proteomes" id="UP000886058">
    <property type="component" value="Unassembled WGS sequence"/>
</dbReference>
<sequence length="147" mass="16320">METRKQKVLILCSGNSARSQMAEGFLRNMAGDRFEVMSAGTEPASNINPFAIAAMSELGIDISAQSPKDLSLYLGQVFIHYLIIVCSKANDTCPRVWPGLANQNNRLYWPVDDPAEATGSDKEKLEAFREARNEIREKLEAWLASNP</sequence>
<dbReference type="GO" id="GO:0046685">
    <property type="term" value="P:response to arsenic-containing substance"/>
    <property type="evidence" value="ECO:0007669"/>
    <property type="project" value="UniProtKB-KW"/>
</dbReference>
<evidence type="ECO:0000313" key="3">
    <source>
        <dbReference type="EMBL" id="HHE32487.1"/>
    </source>
</evidence>
<dbReference type="SUPFAM" id="SSF52788">
    <property type="entry name" value="Phosphotyrosine protein phosphatases I"/>
    <property type="match status" value="1"/>
</dbReference>
<keyword evidence="1" id="KW-0059">Arsenical resistance</keyword>
<gene>
    <name evidence="3" type="ORF">ENL07_07645</name>
</gene>
<dbReference type="CDD" id="cd16345">
    <property type="entry name" value="LMWP_ArsC"/>
    <property type="match status" value="1"/>
</dbReference>
<reference evidence="3" key="1">
    <citation type="journal article" date="2020" name="mSystems">
        <title>Genome- and Community-Level Interaction Insights into Carbon Utilization and Element Cycling Functions of Hydrothermarchaeota in Hydrothermal Sediment.</title>
        <authorList>
            <person name="Zhou Z."/>
            <person name="Liu Y."/>
            <person name="Xu W."/>
            <person name="Pan J."/>
            <person name="Luo Z.H."/>
            <person name="Li M."/>
        </authorList>
    </citation>
    <scope>NUCLEOTIDE SEQUENCE [LARGE SCALE GENOMIC DNA]</scope>
    <source>
        <strain evidence="3">HyVt-633</strain>
    </source>
</reference>
<dbReference type="Pfam" id="PF01451">
    <property type="entry name" value="LMWPc"/>
    <property type="match status" value="1"/>
</dbReference>
<dbReference type="PANTHER" id="PTHR43428">
    <property type="entry name" value="ARSENATE REDUCTASE"/>
    <property type="match status" value="1"/>
</dbReference>
<dbReference type="Gene3D" id="3.40.50.2300">
    <property type="match status" value="1"/>
</dbReference>
<dbReference type="InterPro" id="IPR036196">
    <property type="entry name" value="Ptyr_pPase_sf"/>
</dbReference>
<dbReference type="EMBL" id="DRSQ01000154">
    <property type="protein sequence ID" value="HHE32487.1"/>
    <property type="molecule type" value="Genomic_DNA"/>
</dbReference>
<evidence type="ECO:0000256" key="1">
    <source>
        <dbReference type="ARBA" id="ARBA00022849"/>
    </source>
</evidence>
<organism evidence="3">
    <name type="scientific">Chlorobaculum parvum</name>
    <dbReference type="NCBI Taxonomy" id="274539"/>
    <lineage>
        <taxon>Bacteria</taxon>
        <taxon>Pseudomonadati</taxon>
        <taxon>Chlorobiota</taxon>
        <taxon>Chlorobiia</taxon>
        <taxon>Chlorobiales</taxon>
        <taxon>Chlorobiaceae</taxon>
        <taxon>Chlorobaculum</taxon>
    </lineage>
</organism>
<dbReference type="PANTHER" id="PTHR43428:SF1">
    <property type="entry name" value="ARSENATE REDUCTASE"/>
    <property type="match status" value="1"/>
</dbReference>
<dbReference type="InterPro" id="IPR023485">
    <property type="entry name" value="Ptyr_pPase"/>
</dbReference>
<name>A0A7C5HT24_9CHLB</name>
<dbReference type="SMART" id="SM00226">
    <property type="entry name" value="LMWPc"/>
    <property type="match status" value="1"/>
</dbReference>
<comment type="caution">
    <text evidence="3">The sequence shown here is derived from an EMBL/GenBank/DDBJ whole genome shotgun (WGS) entry which is preliminary data.</text>
</comment>
<proteinExistence type="predicted"/>
<dbReference type="AlphaFoldDB" id="A0A7C5HT24"/>
<accession>A0A7C5HT24</accession>
<protein>
    <submittedName>
        <fullName evidence="3">Arsenate reductase ArsC</fullName>
    </submittedName>
</protein>